<feature type="active site" description="Charge relay system" evidence="5">
    <location>
        <position position="162"/>
    </location>
</feature>
<evidence type="ECO:0000256" key="4">
    <source>
        <dbReference type="ARBA" id="ARBA00022825"/>
    </source>
</evidence>
<feature type="active site" description="Charge relay system" evidence="5">
    <location>
        <position position="357"/>
    </location>
</feature>
<dbReference type="PRINTS" id="PR00723">
    <property type="entry name" value="SUBTILISIN"/>
</dbReference>
<keyword evidence="7" id="KW-1133">Transmembrane helix</keyword>
<evidence type="ECO:0000256" key="7">
    <source>
        <dbReference type="SAM" id="Phobius"/>
    </source>
</evidence>
<evidence type="ECO:0000259" key="8">
    <source>
        <dbReference type="Pfam" id="PF00082"/>
    </source>
</evidence>
<evidence type="ECO:0000313" key="9">
    <source>
        <dbReference type="EMBL" id="MBA4495372.1"/>
    </source>
</evidence>
<keyword evidence="7" id="KW-0472">Membrane</keyword>
<feature type="active site" description="Charge relay system" evidence="5">
    <location>
        <position position="195"/>
    </location>
</feature>
<keyword evidence="4 5" id="KW-0720">Serine protease</keyword>
<dbReference type="InterPro" id="IPR015500">
    <property type="entry name" value="Peptidase_S8_subtilisin-rel"/>
</dbReference>
<proteinExistence type="inferred from homology"/>
<accession>A0A7W1WSP9</accession>
<dbReference type="InterPro" id="IPR023828">
    <property type="entry name" value="Peptidase_S8_Ser-AS"/>
</dbReference>
<dbReference type="Proteomes" id="UP000535491">
    <property type="component" value="Unassembled WGS sequence"/>
</dbReference>
<dbReference type="PANTHER" id="PTHR43806">
    <property type="entry name" value="PEPTIDASE S8"/>
    <property type="match status" value="1"/>
</dbReference>
<dbReference type="InterPro" id="IPR023827">
    <property type="entry name" value="Peptidase_S8_Asp-AS"/>
</dbReference>
<dbReference type="InterPro" id="IPR000209">
    <property type="entry name" value="Peptidase_S8/S53_dom"/>
</dbReference>
<keyword evidence="2 5" id="KW-0645">Protease</keyword>
<protein>
    <submittedName>
        <fullName evidence="9">S8 family serine peptidase</fullName>
    </submittedName>
</protein>
<evidence type="ECO:0000256" key="2">
    <source>
        <dbReference type="ARBA" id="ARBA00022670"/>
    </source>
</evidence>
<feature type="domain" description="Peptidase S8/S53" evidence="8">
    <location>
        <begin position="156"/>
        <end position="406"/>
    </location>
</feature>
<dbReference type="Pfam" id="PF00082">
    <property type="entry name" value="Peptidase_S8"/>
    <property type="match status" value="1"/>
</dbReference>
<feature type="transmembrane region" description="Helical" evidence="7">
    <location>
        <begin position="12"/>
        <end position="29"/>
    </location>
</feature>
<reference evidence="9 10" key="1">
    <citation type="submission" date="2020-07" db="EMBL/GenBank/DDBJ databases">
        <authorList>
            <person name="Feng H."/>
        </authorList>
    </citation>
    <scope>NUCLEOTIDE SEQUENCE [LARGE SCALE GENOMIC DNA]</scope>
    <source>
        <strain evidence="10">s-10</strain>
    </source>
</reference>
<dbReference type="GO" id="GO:0004252">
    <property type="term" value="F:serine-type endopeptidase activity"/>
    <property type="evidence" value="ECO:0007669"/>
    <property type="project" value="UniProtKB-UniRule"/>
</dbReference>
<evidence type="ECO:0000256" key="6">
    <source>
        <dbReference type="RuleBase" id="RU003355"/>
    </source>
</evidence>
<sequence length="772" mass="87024">MVKKIRRERIAGFTTICILALSLLLVPLWNSKPAPSLMIESPEGREWVIRWRQKVNPAFLQTVVVIHRSAERDDGETMLVQVKKGLDPELWTKRWAKDPGVEYLHPNHKYKLEGNEHTTGTESFDDFYYLEKIRANQAWKVLRSKQKQYTKLHRPVVVAVIDTGVDFRNPKLAPLLMPGVNLKNRSLPPQDEMGHGSKVAGVVAAVWGAFSKEGPVGNGKILPIKVMEDGTDGDIYFTAEGIREAVRRRADIIVLAQGSWTYSQMMADAVKEAERAGILVVSAAGNASYDINGKVVYNHPLYYPAALPNVLGVGSVSLNGTHELSSNTGEGIDVAAPGEWIKTTGNDGDFHFDSGTSFAAPQAAAVAAMILQLHREYSAADLRHLISQTALKGPGEPRWDERMGFGQLDAYRALTTPLSPDLSEPNNRPELSMPVSTAQELKASLTEKDEDWYHMDVKRAGILLLQFHKKKGEWGDSCLKVTIAENGHSSLYRLDQWQNIRLTVPAGRVHLQIIGPKKPAKEIVYRWQATWIPPADEYENNDYQWNAADIDLFEGLTAYQGTIHKKRDMDWYRLVIPKQGQLEIGVQTFTPRMDPVLYIQTKQDWKGMRVDAGGEGEREQMQMKVEEGSLYLRISDYGGNVIDDFYQLTFHYQADIQDPTEPNQTSNEAATILMGQEMQGQLTEVTDIDWYSFYMEQEQQTEYVLLALDQLKGVNFTLYDAERRVIQTWSGDQERNEAVSLSASVPPGRYLLRVRAENKTGLGAYRIRIQTK</sequence>
<dbReference type="SUPFAM" id="SSF52743">
    <property type="entry name" value="Subtilisin-like"/>
    <property type="match status" value="1"/>
</dbReference>
<evidence type="ECO:0000256" key="1">
    <source>
        <dbReference type="ARBA" id="ARBA00011073"/>
    </source>
</evidence>
<dbReference type="PROSITE" id="PS00138">
    <property type="entry name" value="SUBTILASE_SER"/>
    <property type="match status" value="1"/>
</dbReference>
<organism evidence="9 10">
    <name type="scientific">Paenactinomyces guangxiensis</name>
    <dbReference type="NCBI Taxonomy" id="1490290"/>
    <lineage>
        <taxon>Bacteria</taxon>
        <taxon>Bacillati</taxon>
        <taxon>Bacillota</taxon>
        <taxon>Bacilli</taxon>
        <taxon>Bacillales</taxon>
        <taxon>Thermoactinomycetaceae</taxon>
        <taxon>Paenactinomyces</taxon>
    </lineage>
</organism>
<dbReference type="RefSeq" id="WP_181752739.1">
    <property type="nucleotide sequence ID" value="NZ_JACEIQ010000014.1"/>
</dbReference>
<dbReference type="EMBL" id="JACEIQ010000014">
    <property type="protein sequence ID" value="MBA4495372.1"/>
    <property type="molecule type" value="Genomic_DNA"/>
</dbReference>
<dbReference type="Gene3D" id="3.40.50.200">
    <property type="entry name" value="Peptidase S8/S53 domain"/>
    <property type="match status" value="1"/>
</dbReference>
<dbReference type="PROSITE" id="PS51892">
    <property type="entry name" value="SUBTILASE"/>
    <property type="match status" value="1"/>
</dbReference>
<dbReference type="Gene3D" id="2.60.120.380">
    <property type="match status" value="2"/>
</dbReference>
<keyword evidence="3 5" id="KW-0378">Hydrolase</keyword>
<dbReference type="PROSITE" id="PS00136">
    <property type="entry name" value="SUBTILASE_ASP"/>
    <property type="match status" value="1"/>
</dbReference>
<dbReference type="AlphaFoldDB" id="A0A7W1WSP9"/>
<dbReference type="InterPro" id="IPR050131">
    <property type="entry name" value="Peptidase_S8_subtilisin-like"/>
</dbReference>
<keyword evidence="10" id="KW-1185">Reference proteome</keyword>
<evidence type="ECO:0000256" key="3">
    <source>
        <dbReference type="ARBA" id="ARBA00022801"/>
    </source>
</evidence>
<name>A0A7W1WSP9_9BACL</name>
<keyword evidence="7" id="KW-0812">Transmembrane</keyword>
<dbReference type="GO" id="GO:0006508">
    <property type="term" value="P:proteolysis"/>
    <property type="evidence" value="ECO:0007669"/>
    <property type="project" value="UniProtKB-KW"/>
</dbReference>
<dbReference type="PANTHER" id="PTHR43806:SF11">
    <property type="entry name" value="CEREVISIN-RELATED"/>
    <property type="match status" value="1"/>
</dbReference>
<gene>
    <name evidence="9" type="ORF">H1191_13760</name>
</gene>
<evidence type="ECO:0000313" key="10">
    <source>
        <dbReference type="Proteomes" id="UP000535491"/>
    </source>
</evidence>
<comment type="similarity">
    <text evidence="1 5 6">Belongs to the peptidase S8 family.</text>
</comment>
<comment type="caution">
    <text evidence="9">The sequence shown here is derived from an EMBL/GenBank/DDBJ whole genome shotgun (WGS) entry which is preliminary data.</text>
</comment>
<evidence type="ECO:0000256" key="5">
    <source>
        <dbReference type="PROSITE-ProRule" id="PRU01240"/>
    </source>
</evidence>
<dbReference type="SUPFAM" id="SSF89260">
    <property type="entry name" value="Collagen-binding domain"/>
    <property type="match status" value="2"/>
</dbReference>
<dbReference type="InterPro" id="IPR036852">
    <property type="entry name" value="Peptidase_S8/S53_dom_sf"/>
</dbReference>